<feature type="domain" description="Helix-hairpin-helix DNA-binding motif class 1" evidence="3">
    <location>
        <begin position="154"/>
        <end position="173"/>
    </location>
</feature>
<protein>
    <submittedName>
        <fullName evidence="4">Membrane bound high-affinity DNA-binding receptor</fullName>
    </submittedName>
</protein>
<feature type="transmembrane region" description="Helical" evidence="2">
    <location>
        <begin position="12"/>
        <end position="30"/>
    </location>
</feature>
<proteinExistence type="predicted"/>
<dbReference type="SMART" id="SM00278">
    <property type="entry name" value="HhH1"/>
    <property type="match status" value="2"/>
</dbReference>
<dbReference type="PANTHER" id="PTHR21180:SF32">
    <property type="entry name" value="ENDONUCLEASE_EXONUCLEASE_PHOSPHATASE FAMILY DOMAIN-CONTAINING PROTEIN 1"/>
    <property type="match status" value="1"/>
</dbReference>
<sequence length="207" mass="22064">MNWFYQHKKIILTAGAAVIFIVILLNFPGAKKQEPVQQITASPETAGTRVQQQESKGDADGEKIIIDIKGAVKHPGVYELKTGDRVSQAIEKAGGINSEADEKQVNLAELLQDGTVVYIPSEGEEPTQSTTANASVQNGAGKEALVNINTASLEELQAISGVGPSKAEAIIAYREENGKFQAVEDITNVSGIGEKSFEKIKSAITVK</sequence>
<dbReference type="InterPro" id="IPR004509">
    <property type="entry name" value="Competence_ComEA_HhH"/>
</dbReference>
<dbReference type="PANTHER" id="PTHR21180">
    <property type="entry name" value="ENDONUCLEASE/EXONUCLEASE/PHOSPHATASE FAMILY DOMAIN-CONTAINING PROTEIN 1"/>
    <property type="match status" value="1"/>
</dbReference>
<feature type="domain" description="Helix-hairpin-helix DNA-binding motif class 1" evidence="3">
    <location>
        <begin position="184"/>
        <end position="203"/>
    </location>
</feature>
<dbReference type="Pfam" id="PF10531">
    <property type="entry name" value="SLBB"/>
    <property type="match status" value="1"/>
</dbReference>
<dbReference type="Pfam" id="PF12836">
    <property type="entry name" value="HHH_3"/>
    <property type="match status" value="1"/>
</dbReference>
<dbReference type="GO" id="GO:0003677">
    <property type="term" value="F:DNA binding"/>
    <property type="evidence" value="ECO:0007669"/>
    <property type="project" value="UniProtKB-KW"/>
</dbReference>
<keyword evidence="4" id="KW-0238">DNA-binding</keyword>
<accession>A0ABM5LZF7</accession>
<keyword evidence="2" id="KW-0472">Membrane</keyword>
<dbReference type="NCBIfam" id="TIGR00426">
    <property type="entry name" value="competence protein ComEA helix-hairpin-helix repeat region"/>
    <property type="match status" value="1"/>
</dbReference>
<dbReference type="SUPFAM" id="SSF47781">
    <property type="entry name" value="RuvA domain 2-like"/>
    <property type="match status" value="1"/>
</dbReference>
<feature type="compositionally biased region" description="Polar residues" evidence="1">
    <location>
        <begin position="36"/>
        <end position="54"/>
    </location>
</feature>
<reference evidence="4 5" key="1">
    <citation type="journal article" date="2011" name="Front. Microbiol.">
        <title>Genomic signatures of strain selection and enhancement in Bacillus atrophaeus var. globigii, a historical biowarfare simulant.</title>
        <authorList>
            <person name="Gibbons H.S."/>
            <person name="Broomall S.M."/>
            <person name="McNew L.A."/>
            <person name="Daligault H."/>
            <person name="Chapman C."/>
            <person name="Bruce D."/>
            <person name="Karavis M."/>
            <person name="Krepps M."/>
            <person name="McGregor P.A."/>
            <person name="Hong C."/>
            <person name="Park K.H."/>
            <person name="Akmal A."/>
            <person name="Feldman A."/>
            <person name="Lin J.S."/>
            <person name="Chang W.E."/>
            <person name="Higgs B.W."/>
            <person name="Demirev P."/>
            <person name="Lindquist J."/>
            <person name="Liem A."/>
            <person name="Fochler E."/>
            <person name="Read T.D."/>
            <person name="Tapia R."/>
            <person name="Johnson S."/>
            <person name="Bishop-Lilly K.A."/>
            <person name="Detter C."/>
            <person name="Han C."/>
            <person name="Sozhamannan S."/>
            <person name="Rosenzweig C.N."/>
            <person name="Skowronski E.W."/>
        </authorList>
    </citation>
    <scope>NUCLEOTIDE SEQUENCE [LARGE SCALE GENOMIC DNA]</scope>
    <source>
        <strain evidence="4 5">1942</strain>
    </source>
</reference>
<evidence type="ECO:0000313" key="4">
    <source>
        <dbReference type="EMBL" id="ADP33154.1"/>
    </source>
</evidence>
<organism evidence="4 5">
    <name type="scientific">Bacillus atrophaeus (strain 1942)</name>
    <dbReference type="NCBI Taxonomy" id="720555"/>
    <lineage>
        <taxon>Bacteria</taxon>
        <taxon>Bacillati</taxon>
        <taxon>Bacillota</taxon>
        <taxon>Bacilli</taxon>
        <taxon>Bacillales</taxon>
        <taxon>Bacillaceae</taxon>
        <taxon>Bacillus</taxon>
    </lineage>
</organism>
<dbReference type="InterPro" id="IPR051675">
    <property type="entry name" value="Endo/Exo/Phosphatase_dom_1"/>
</dbReference>
<dbReference type="Gene3D" id="1.10.150.310">
    <property type="entry name" value="Tex RuvX-like domain-like"/>
    <property type="match status" value="1"/>
</dbReference>
<dbReference type="InterPro" id="IPR004787">
    <property type="entry name" value="Competence_ComE"/>
</dbReference>
<dbReference type="Gene3D" id="3.10.560.10">
    <property type="entry name" value="Outer membrane lipoprotein wza domain like"/>
    <property type="match status" value="1"/>
</dbReference>
<keyword evidence="2" id="KW-1133">Transmembrane helix</keyword>
<dbReference type="InterPro" id="IPR019554">
    <property type="entry name" value="Soluble_ligand-bd"/>
</dbReference>
<gene>
    <name evidence="4" type="ordered locus">BATR1942_11115</name>
</gene>
<feature type="region of interest" description="Disordered" evidence="1">
    <location>
        <begin position="36"/>
        <end position="58"/>
    </location>
</feature>
<evidence type="ECO:0000259" key="3">
    <source>
        <dbReference type="SMART" id="SM00278"/>
    </source>
</evidence>
<dbReference type="NCBIfam" id="TIGR01259">
    <property type="entry name" value="comE"/>
    <property type="match status" value="1"/>
</dbReference>
<dbReference type="RefSeq" id="WP_003325391.1">
    <property type="nucleotide sequence ID" value="NC_014639.1"/>
</dbReference>
<dbReference type="InterPro" id="IPR010994">
    <property type="entry name" value="RuvA_2-like"/>
</dbReference>
<dbReference type="EMBL" id="CP002207">
    <property type="protein sequence ID" value="ADP33154.1"/>
    <property type="molecule type" value="Genomic_DNA"/>
</dbReference>
<dbReference type="InterPro" id="IPR003583">
    <property type="entry name" value="Hlx-hairpin-Hlx_DNA-bd_motif"/>
</dbReference>
<keyword evidence="4" id="KW-0675">Receptor</keyword>
<evidence type="ECO:0000313" key="5">
    <source>
        <dbReference type="Proteomes" id="UP000006867"/>
    </source>
</evidence>
<keyword evidence="2" id="KW-0812">Transmembrane</keyword>
<dbReference type="Proteomes" id="UP000006867">
    <property type="component" value="Chromosome"/>
</dbReference>
<name>A0ABM5LZF7_BACA1</name>
<evidence type="ECO:0000256" key="2">
    <source>
        <dbReference type="SAM" id="Phobius"/>
    </source>
</evidence>
<keyword evidence="5" id="KW-1185">Reference proteome</keyword>
<evidence type="ECO:0000256" key="1">
    <source>
        <dbReference type="SAM" id="MobiDB-lite"/>
    </source>
</evidence>